<evidence type="ECO:0000313" key="4">
    <source>
        <dbReference type="Proteomes" id="UP000256838"/>
    </source>
</evidence>
<feature type="region of interest" description="Disordered" evidence="1">
    <location>
        <begin position="1"/>
        <end position="25"/>
    </location>
</feature>
<dbReference type="Pfam" id="PF13579">
    <property type="entry name" value="Glyco_trans_4_4"/>
    <property type="match status" value="1"/>
</dbReference>
<gene>
    <name evidence="3" type="ORF">DWV00_08175</name>
</gene>
<dbReference type="SUPFAM" id="SSF53756">
    <property type="entry name" value="UDP-Glycosyltransferase/glycogen phosphorylase"/>
    <property type="match status" value="1"/>
</dbReference>
<dbReference type="Proteomes" id="UP000256838">
    <property type="component" value="Unassembled WGS sequence"/>
</dbReference>
<evidence type="ECO:0000313" key="3">
    <source>
        <dbReference type="EMBL" id="RDU99104.1"/>
    </source>
</evidence>
<sequence>MRDISDHKDFAGGANDGSSARSPSRRAAARASRVVVCTLNYAPELTGIGKYSGELVESLADSGFEVAVVTAPPYYPGWRIFKGFSNRYSIEHPHPRVSVFRCPLYVPAKPGGVKRLLHHASFMLAALPAMARLIAWRPDVVWVVEPSLMCAMPALAVARMSRAKCWLHVQDYEVDAAFVLGLIKSKWLKKLALGIEQALIRRFDIVSSISKKMLDLATTKGVDSRKLVLLPNWVTVGEHEGDISNNRYCEELGLSPESKVCLYSGNMGQKQGLEILADAARTLARRSDIVFVFCGEGSGRDDFEARCAGLHNVTFLPLQPAHRLAELLAFADVHLLPQRADVSDLVMPSKLAGMLASGRPVVATAQEGSELKSVIAQCGLAVDPGDPLAFAAAIETLIDQPALAIQYGMQGRQYALTNLDRKRVMANLVDSLALLCNE</sequence>
<accession>A0A3D8K2L2</accession>
<feature type="domain" description="Glycosyltransferase subfamily 4-like N-terminal" evidence="2">
    <location>
        <begin position="46"/>
        <end position="233"/>
    </location>
</feature>
<reference evidence="3 4" key="1">
    <citation type="submission" date="2018-08" db="EMBL/GenBank/DDBJ databases">
        <title>Paraburkholderia sp. DHOM06 isolated from forest soil.</title>
        <authorList>
            <person name="Gao Z.-H."/>
            <person name="Qiu L.-H."/>
        </authorList>
    </citation>
    <scope>NUCLEOTIDE SEQUENCE [LARGE SCALE GENOMIC DNA]</scope>
    <source>
        <strain evidence="3 4">DHOM06</strain>
    </source>
</reference>
<keyword evidence="3" id="KW-0808">Transferase</keyword>
<dbReference type="PANTHER" id="PTHR45947">
    <property type="entry name" value="SULFOQUINOVOSYL TRANSFERASE SQD2"/>
    <property type="match status" value="1"/>
</dbReference>
<dbReference type="GO" id="GO:0016758">
    <property type="term" value="F:hexosyltransferase activity"/>
    <property type="evidence" value="ECO:0007669"/>
    <property type="project" value="TreeGrafter"/>
</dbReference>
<dbReference type="Gene3D" id="3.40.50.2000">
    <property type="entry name" value="Glycogen Phosphorylase B"/>
    <property type="match status" value="2"/>
</dbReference>
<dbReference type="AlphaFoldDB" id="A0A3D8K2L2"/>
<dbReference type="InterPro" id="IPR028098">
    <property type="entry name" value="Glyco_trans_4-like_N"/>
</dbReference>
<dbReference type="Pfam" id="PF13692">
    <property type="entry name" value="Glyco_trans_1_4"/>
    <property type="match status" value="1"/>
</dbReference>
<evidence type="ECO:0000259" key="2">
    <source>
        <dbReference type="Pfam" id="PF13579"/>
    </source>
</evidence>
<keyword evidence="4" id="KW-1185">Reference proteome</keyword>
<comment type="caution">
    <text evidence="3">The sequence shown here is derived from an EMBL/GenBank/DDBJ whole genome shotgun (WGS) entry which is preliminary data.</text>
</comment>
<dbReference type="PANTHER" id="PTHR45947:SF3">
    <property type="entry name" value="SULFOQUINOVOSYL TRANSFERASE SQD2"/>
    <property type="match status" value="1"/>
</dbReference>
<organism evidence="3 4">
    <name type="scientific">Trinickia dinghuensis</name>
    <dbReference type="NCBI Taxonomy" id="2291023"/>
    <lineage>
        <taxon>Bacteria</taxon>
        <taxon>Pseudomonadati</taxon>
        <taxon>Pseudomonadota</taxon>
        <taxon>Betaproteobacteria</taxon>
        <taxon>Burkholderiales</taxon>
        <taxon>Burkholderiaceae</taxon>
        <taxon>Trinickia</taxon>
    </lineage>
</organism>
<feature type="compositionally biased region" description="Basic and acidic residues" evidence="1">
    <location>
        <begin position="1"/>
        <end position="10"/>
    </location>
</feature>
<dbReference type="CDD" id="cd03794">
    <property type="entry name" value="GT4_WbuB-like"/>
    <property type="match status" value="1"/>
</dbReference>
<dbReference type="RefSeq" id="WP_115533077.1">
    <property type="nucleotide sequence ID" value="NZ_QRGA01000005.1"/>
</dbReference>
<name>A0A3D8K2L2_9BURK</name>
<dbReference type="OrthoDB" id="9787293at2"/>
<proteinExistence type="predicted"/>
<dbReference type="EMBL" id="QRGA01000005">
    <property type="protein sequence ID" value="RDU99104.1"/>
    <property type="molecule type" value="Genomic_DNA"/>
</dbReference>
<dbReference type="InterPro" id="IPR050194">
    <property type="entry name" value="Glycosyltransferase_grp1"/>
</dbReference>
<dbReference type="NCBIfam" id="NF007640">
    <property type="entry name" value="PRK10307.1"/>
    <property type="match status" value="1"/>
</dbReference>
<evidence type="ECO:0000256" key="1">
    <source>
        <dbReference type="SAM" id="MobiDB-lite"/>
    </source>
</evidence>
<protein>
    <submittedName>
        <fullName evidence="3">Colanic acid biosynthesis glycosyltransferase WcaI</fullName>
    </submittedName>
</protein>